<feature type="chain" id="PRO_5043826042" description="Transglutaminase domain-containing protein" evidence="2">
    <location>
        <begin position="24"/>
        <end position="591"/>
    </location>
</feature>
<reference evidence="3 4" key="1">
    <citation type="submission" date="2019-09" db="EMBL/GenBank/DDBJ databases">
        <title>Distinct polysaccharide growth profiles of human intestinal Prevotella copri isolates.</title>
        <authorList>
            <person name="Fehlner-Peach H."/>
            <person name="Magnabosco C."/>
            <person name="Raghavan V."/>
            <person name="Scher J.U."/>
            <person name="Tett A."/>
            <person name="Cox L.M."/>
            <person name="Gottsegen C."/>
            <person name="Watters A."/>
            <person name="Wiltshire- Gordon J.D."/>
            <person name="Segata N."/>
            <person name="Bonneau R."/>
            <person name="Littman D.R."/>
        </authorList>
    </citation>
    <scope>NUCLEOTIDE SEQUENCE [LARGE SCALE GENOMIC DNA]</scope>
    <source>
        <strain evidence="4">iK21513</strain>
    </source>
</reference>
<feature type="region of interest" description="Disordered" evidence="1">
    <location>
        <begin position="69"/>
        <end position="201"/>
    </location>
</feature>
<protein>
    <recommendedName>
        <fullName evidence="5">Transglutaminase domain-containing protein</fullName>
    </recommendedName>
</protein>
<evidence type="ECO:0000256" key="2">
    <source>
        <dbReference type="SAM" id="SignalP"/>
    </source>
</evidence>
<dbReference type="EMBL" id="VZCY01000017">
    <property type="protein sequence ID" value="MQN08743.1"/>
    <property type="molecule type" value="Genomic_DNA"/>
</dbReference>
<organism evidence="3 4">
    <name type="scientific">Segatella copri</name>
    <dbReference type="NCBI Taxonomy" id="165179"/>
    <lineage>
        <taxon>Bacteria</taxon>
        <taxon>Pseudomonadati</taxon>
        <taxon>Bacteroidota</taxon>
        <taxon>Bacteroidia</taxon>
        <taxon>Bacteroidales</taxon>
        <taxon>Prevotellaceae</taxon>
        <taxon>Segatella</taxon>
    </lineage>
</organism>
<evidence type="ECO:0000256" key="1">
    <source>
        <dbReference type="SAM" id="MobiDB-lite"/>
    </source>
</evidence>
<feature type="signal peptide" evidence="2">
    <location>
        <begin position="1"/>
        <end position="23"/>
    </location>
</feature>
<accession>A0A6A7VR49</accession>
<dbReference type="Proteomes" id="UP000406735">
    <property type="component" value="Unassembled WGS sequence"/>
</dbReference>
<evidence type="ECO:0000313" key="4">
    <source>
        <dbReference type="Proteomes" id="UP000406735"/>
    </source>
</evidence>
<comment type="caution">
    <text evidence="3">The sequence shown here is derived from an EMBL/GenBank/DDBJ whole genome shotgun (WGS) entry which is preliminary data.</text>
</comment>
<dbReference type="AlphaFoldDB" id="A0A6A7VR49"/>
<gene>
    <name evidence="3" type="ORF">F7D97_02095</name>
</gene>
<dbReference type="Gene3D" id="3.10.620.30">
    <property type="match status" value="1"/>
</dbReference>
<proteinExistence type="predicted"/>
<feature type="compositionally biased region" description="Low complexity" evidence="1">
    <location>
        <begin position="164"/>
        <end position="179"/>
    </location>
</feature>
<dbReference type="RefSeq" id="WP_153080126.1">
    <property type="nucleotide sequence ID" value="NZ_VZAU01000018.1"/>
</dbReference>
<evidence type="ECO:0000313" key="3">
    <source>
        <dbReference type="EMBL" id="MQN08743.1"/>
    </source>
</evidence>
<sequence length="591" mass="67053">MKRIYPTLSMILLLGLQATPTFAQNDDFVKQFQQVRQGMKDDYNKFRNTILTDYDKYMQGAWKEYKKFKGDARSQVPKPKTPPVYEEPKQPEKPVNMKPKMPVSPIAPKVRPTIDPVNKPKLPEEKPDIPDIEYKGSGIDIPKEGVGDISKKPDLTKMPALPTNPLAKVPVNKKNPKAPTIRPEVDPVSKPNLPETKPDVDIPDIEYKGSGILLPSLLMPALPKIGHVKVPESKPTIDVDYYGETIQFQKAILLEKRDIASTNDVAEYWKMLKKSDLKEVTQAFATESRKMGLSDWASAMLVEKYINAVMPQASQNEKIVAAQYVLANCGYNVRLGMNDHEVAMLIPYVEHVFEKSYIYIDAKKYYIYPNIDESGAFRTCNLPKDAELGKDMELRFTGKAMIGSNTKPFSYQGGGITLQGEVPTGIMPLLNEYPVIDIPTVASSVVDKKFRDGVVEQIRSQVEGLDEQDAANRILRFIQKGFPYATDDEQFKREKYFYFEETLYYPQCDCEDRAIFYAYLVHEILGLDVHLIQFPGHECTAVAFNQPVANGTSYEYKGKTYYICDPTYIGARIGRCMPSYAKESPQIEVWY</sequence>
<keyword evidence="2" id="KW-0732">Signal</keyword>
<name>A0A6A7VR49_9BACT</name>
<feature type="compositionally biased region" description="Basic and acidic residues" evidence="1">
    <location>
        <begin position="141"/>
        <end position="155"/>
    </location>
</feature>
<feature type="compositionally biased region" description="Basic and acidic residues" evidence="1">
    <location>
        <begin position="121"/>
        <end position="134"/>
    </location>
</feature>
<evidence type="ECO:0008006" key="5">
    <source>
        <dbReference type="Google" id="ProtNLM"/>
    </source>
</evidence>